<dbReference type="RefSeq" id="WP_272180359.1">
    <property type="nucleotide sequence ID" value="NZ_JAQOMS010000002.1"/>
</dbReference>
<dbReference type="SUPFAM" id="SSF51445">
    <property type="entry name" value="(Trans)glycosidases"/>
    <property type="match status" value="1"/>
</dbReference>
<sequence length="400" mass="43949">MALMPAFANAADAEITVDPSSVQQSVKFAADVKLTLKGVADGNTSLVLDRFIELGMDMLRVPIYMTRDINDVFYDKVYDVADQAEDKGMTIFASVANGDGDLNNNLHHADKFDSSFICNCAYNVYNLNLTKYAAYLDDYVENMALNDAKVDILGPYNEDAADNSDYRKIWDQMTNSDFSRIGVESWALDVAPTTYADVSNRIDIAGAHFYDDDQFARSTHDSLWSNFTSATGTTPGWFTESTRLSVGGNSTMQNVVAGLEHIIPAIRGGVERVVVYQTANRLVWYNGGKVAYKFSAFKQFINNSTGNVVASSADTADIRTVSFKDGNNVSINITNPDSVTKSVIINLDSNYKTDGLITRTVWETGSEGVANSYTLNNNAQWTVTVPAESYVHLQVPVKVN</sequence>
<protein>
    <submittedName>
        <fullName evidence="1">Uncharacterized protein</fullName>
    </submittedName>
</protein>
<name>A0ABT5FDS6_9GAMM</name>
<dbReference type="EMBL" id="JAQOMS010000002">
    <property type="protein sequence ID" value="MDC2888785.1"/>
    <property type="molecule type" value="Genomic_DNA"/>
</dbReference>
<evidence type="ECO:0000313" key="1">
    <source>
        <dbReference type="EMBL" id="MDC2888785.1"/>
    </source>
</evidence>
<keyword evidence="2" id="KW-1185">Reference proteome</keyword>
<reference evidence="1 2" key="1">
    <citation type="submission" date="2023-01" db="EMBL/GenBank/DDBJ databases">
        <title>Psychrosphaera sp. nov., isolated from marine algae.</title>
        <authorList>
            <person name="Bayburt H."/>
            <person name="Choi B.J."/>
            <person name="Kim J.M."/>
            <person name="Choi D.G."/>
            <person name="Jeon C.O."/>
        </authorList>
    </citation>
    <scope>NUCLEOTIDE SEQUENCE [LARGE SCALE GENOMIC DNA]</scope>
    <source>
        <strain evidence="1 2">G1-22</strain>
    </source>
</reference>
<dbReference type="Proteomes" id="UP001528411">
    <property type="component" value="Unassembled WGS sequence"/>
</dbReference>
<proteinExistence type="predicted"/>
<evidence type="ECO:0000313" key="2">
    <source>
        <dbReference type="Proteomes" id="UP001528411"/>
    </source>
</evidence>
<organism evidence="1 2">
    <name type="scientific">Psychrosphaera algicola</name>
    <dbReference type="NCBI Taxonomy" id="3023714"/>
    <lineage>
        <taxon>Bacteria</taxon>
        <taxon>Pseudomonadati</taxon>
        <taxon>Pseudomonadota</taxon>
        <taxon>Gammaproteobacteria</taxon>
        <taxon>Alteromonadales</taxon>
        <taxon>Pseudoalteromonadaceae</taxon>
        <taxon>Psychrosphaera</taxon>
    </lineage>
</organism>
<dbReference type="InterPro" id="IPR013780">
    <property type="entry name" value="Glyco_hydro_b"/>
</dbReference>
<dbReference type="InterPro" id="IPR017853">
    <property type="entry name" value="GH"/>
</dbReference>
<accession>A0ABT5FDS6</accession>
<comment type="caution">
    <text evidence="1">The sequence shown here is derived from an EMBL/GenBank/DDBJ whole genome shotgun (WGS) entry which is preliminary data.</text>
</comment>
<dbReference type="Gene3D" id="2.60.40.1180">
    <property type="entry name" value="Golgi alpha-mannosidase II"/>
    <property type="match status" value="1"/>
</dbReference>
<dbReference type="Gene3D" id="3.20.20.80">
    <property type="entry name" value="Glycosidases"/>
    <property type="match status" value="1"/>
</dbReference>
<gene>
    <name evidence="1" type="ORF">PN838_08370</name>
</gene>